<sequence length="527" mass="58093">MSSPNTSFTDLLAGDYPSATATAASRGLSDRIAERTGSGVPKFKSIPPPSMPPVSPHAISPSFFNFSPGFNLSEFLDSPLLPSSNTLPSPTTGSFPGQAFNWKSNSNNQEQGIKQEQNNYPGFSFQTQTRPPTSSSATSFQSQVPTENQTWGYQQATNSNGPTSRNNTVKSEFIQSADSQSHGGFQSDYDQHKQSSQSIRQQKRSDDGYNWRKYGEKQVKGSENPRSYYKCTHPNCPTKKKVERSLVDGQITEIIYKGNHNHPKPHSTKRSSSASSQATHLTNDTLDQSYASHGNGQMDSVATPENSSITIGDDELDEDETAAKRMRFEGESEGISTAGSNTSREPRVVVQTRSNIDILDDGYRWRKYGQKVVKGNPNPRSYYKCTSQGCPVRKHVERAADDPRSVITTYEGKHNHEVPAPRGSGNHSASRPLPNNAAMAIRPSTTSHYSNTNSLTNPTHNVRLPTSEGETRFTLEMLQTPGSFGFSGYGNSMNNNYMGQTLKEDNGFFSRAKEEPRDDFIFESLLS</sequence>
<dbReference type="EMBL" id="CM037162">
    <property type="protein sequence ID" value="KAH7862756.1"/>
    <property type="molecule type" value="Genomic_DNA"/>
</dbReference>
<evidence type="ECO:0000313" key="1">
    <source>
        <dbReference type="EMBL" id="KAH7862756.1"/>
    </source>
</evidence>
<gene>
    <name evidence="1" type="ORF">Vadar_009101</name>
</gene>
<protein>
    <submittedName>
        <fullName evidence="1">Uncharacterized protein</fullName>
    </submittedName>
</protein>
<organism evidence="1 2">
    <name type="scientific">Vaccinium darrowii</name>
    <dbReference type="NCBI Taxonomy" id="229202"/>
    <lineage>
        <taxon>Eukaryota</taxon>
        <taxon>Viridiplantae</taxon>
        <taxon>Streptophyta</taxon>
        <taxon>Embryophyta</taxon>
        <taxon>Tracheophyta</taxon>
        <taxon>Spermatophyta</taxon>
        <taxon>Magnoliopsida</taxon>
        <taxon>eudicotyledons</taxon>
        <taxon>Gunneridae</taxon>
        <taxon>Pentapetalae</taxon>
        <taxon>asterids</taxon>
        <taxon>Ericales</taxon>
        <taxon>Ericaceae</taxon>
        <taxon>Vaccinioideae</taxon>
        <taxon>Vaccinieae</taxon>
        <taxon>Vaccinium</taxon>
    </lineage>
</organism>
<name>A0ACB7ZBD0_9ERIC</name>
<comment type="caution">
    <text evidence="1">The sequence shown here is derived from an EMBL/GenBank/DDBJ whole genome shotgun (WGS) entry which is preliminary data.</text>
</comment>
<dbReference type="Proteomes" id="UP000828048">
    <property type="component" value="Chromosome 12"/>
</dbReference>
<keyword evidence="2" id="KW-1185">Reference proteome</keyword>
<proteinExistence type="predicted"/>
<reference evidence="1 2" key="1">
    <citation type="journal article" date="2021" name="Hortic Res">
        <title>High-quality reference genome and annotation aids understanding of berry development for evergreen blueberry (Vaccinium darrowii).</title>
        <authorList>
            <person name="Yu J."/>
            <person name="Hulse-Kemp A.M."/>
            <person name="Babiker E."/>
            <person name="Staton M."/>
        </authorList>
    </citation>
    <scope>NUCLEOTIDE SEQUENCE [LARGE SCALE GENOMIC DNA]</scope>
    <source>
        <strain evidence="2">cv. NJ 8807/NJ 8810</strain>
        <tissue evidence="1">Young leaf</tissue>
    </source>
</reference>
<accession>A0ACB7ZBD0</accession>
<evidence type="ECO:0000313" key="2">
    <source>
        <dbReference type="Proteomes" id="UP000828048"/>
    </source>
</evidence>